<keyword evidence="2" id="KW-1185">Reference proteome</keyword>
<dbReference type="EMBL" id="BTRK01000001">
    <property type="protein sequence ID" value="GMR33281.1"/>
    <property type="molecule type" value="Genomic_DNA"/>
</dbReference>
<comment type="caution">
    <text evidence="1">The sequence shown here is derived from an EMBL/GenBank/DDBJ whole genome shotgun (WGS) entry which is preliminary data.</text>
</comment>
<feature type="non-terminal residue" evidence="1">
    <location>
        <position position="1"/>
    </location>
</feature>
<dbReference type="AlphaFoldDB" id="A0AAN4Z685"/>
<proteinExistence type="predicted"/>
<accession>A0AAN4Z685</accession>
<name>A0AAN4Z685_9BILA</name>
<gene>
    <name evidence="1" type="ORF">PMAYCL1PPCAC_03476</name>
</gene>
<evidence type="ECO:0000313" key="2">
    <source>
        <dbReference type="Proteomes" id="UP001328107"/>
    </source>
</evidence>
<sequence length="176" mass="19967">QHPDLAKLDKRRLKKIGRMNPQRVELVLRDSKDTRIKKVLSLLSTSITIVALHRIPSSYLSLCDQLLRSSSINILNILDLNLNDATAPHVLSISSHAKSIILRRENFNSQLSDPASFIAQLGSMPRFSSVSLSNASSFLFFDLPTSFWKKYLNEAPIDIRSDGRITSLRWQKKHSK</sequence>
<reference evidence="2" key="1">
    <citation type="submission" date="2022-10" db="EMBL/GenBank/DDBJ databases">
        <title>Genome assembly of Pristionchus species.</title>
        <authorList>
            <person name="Yoshida K."/>
            <person name="Sommer R.J."/>
        </authorList>
    </citation>
    <scope>NUCLEOTIDE SEQUENCE [LARGE SCALE GENOMIC DNA]</scope>
    <source>
        <strain evidence="2">RS5460</strain>
    </source>
</reference>
<evidence type="ECO:0000313" key="1">
    <source>
        <dbReference type="EMBL" id="GMR33281.1"/>
    </source>
</evidence>
<organism evidence="1 2">
    <name type="scientific">Pristionchus mayeri</name>
    <dbReference type="NCBI Taxonomy" id="1317129"/>
    <lineage>
        <taxon>Eukaryota</taxon>
        <taxon>Metazoa</taxon>
        <taxon>Ecdysozoa</taxon>
        <taxon>Nematoda</taxon>
        <taxon>Chromadorea</taxon>
        <taxon>Rhabditida</taxon>
        <taxon>Rhabditina</taxon>
        <taxon>Diplogasteromorpha</taxon>
        <taxon>Diplogasteroidea</taxon>
        <taxon>Neodiplogasteridae</taxon>
        <taxon>Pristionchus</taxon>
    </lineage>
</organism>
<dbReference type="Proteomes" id="UP001328107">
    <property type="component" value="Unassembled WGS sequence"/>
</dbReference>
<protein>
    <submittedName>
        <fullName evidence="1">Uncharacterized protein</fullName>
    </submittedName>
</protein>